<evidence type="ECO:0000313" key="2">
    <source>
        <dbReference type="EMBL" id="KAF8480426.1"/>
    </source>
</evidence>
<dbReference type="InterPro" id="IPR032710">
    <property type="entry name" value="NTF2-like_dom_sf"/>
</dbReference>
<dbReference type="AlphaFoldDB" id="A0A9P5MWC9"/>
<organism evidence="2 3">
    <name type="scientific">Russula ochroleuca</name>
    <dbReference type="NCBI Taxonomy" id="152965"/>
    <lineage>
        <taxon>Eukaryota</taxon>
        <taxon>Fungi</taxon>
        <taxon>Dikarya</taxon>
        <taxon>Basidiomycota</taxon>
        <taxon>Agaricomycotina</taxon>
        <taxon>Agaricomycetes</taxon>
        <taxon>Russulales</taxon>
        <taxon>Russulaceae</taxon>
        <taxon>Russula</taxon>
    </lineage>
</organism>
<dbReference type="OrthoDB" id="3758478at2759"/>
<accession>A0A9P5MWC9</accession>
<protein>
    <recommendedName>
        <fullName evidence="1">SnoaL-like domain-containing protein</fullName>
    </recommendedName>
</protein>
<dbReference type="SUPFAM" id="SSF54427">
    <property type="entry name" value="NTF2-like"/>
    <property type="match status" value="1"/>
</dbReference>
<sequence>MTVTFSDPSPQLSAVLQFYEAITNWKFDVVEELFSDDYIHTTLPSSAKEPPKDKAQGLAHAKGLAAALGYTPLKYEILQLNESKESVWVHSKLHGEGPGGASFANESIFIFTLRSSGDKIKIAAVQDFVDTKQAADAAAAAAAAQQ</sequence>
<gene>
    <name evidence="2" type="ORF">DFH94DRAFT_476126</name>
</gene>
<proteinExistence type="predicted"/>
<dbReference type="Gene3D" id="3.10.450.50">
    <property type="match status" value="1"/>
</dbReference>
<evidence type="ECO:0000313" key="3">
    <source>
        <dbReference type="Proteomes" id="UP000759537"/>
    </source>
</evidence>
<name>A0A9P5MWC9_9AGAM</name>
<feature type="domain" description="SnoaL-like" evidence="1">
    <location>
        <begin position="15"/>
        <end position="120"/>
    </location>
</feature>
<evidence type="ECO:0000259" key="1">
    <source>
        <dbReference type="Pfam" id="PF12680"/>
    </source>
</evidence>
<keyword evidence="3" id="KW-1185">Reference proteome</keyword>
<dbReference type="Pfam" id="PF12680">
    <property type="entry name" value="SnoaL_2"/>
    <property type="match status" value="1"/>
</dbReference>
<reference evidence="2" key="2">
    <citation type="journal article" date="2020" name="Nat. Commun.">
        <title>Large-scale genome sequencing of mycorrhizal fungi provides insights into the early evolution of symbiotic traits.</title>
        <authorList>
            <person name="Miyauchi S."/>
            <person name="Kiss E."/>
            <person name="Kuo A."/>
            <person name="Drula E."/>
            <person name="Kohler A."/>
            <person name="Sanchez-Garcia M."/>
            <person name="Morin E."/>
            <person name="Andreopoulos B."/>
            <person name="Barry K.W."/>
            <person name="Bonito G."/>
            <person name="Buee M."/>
            <person name="Carver A."/>
            <person name="Chen C."/>
            <person name="Cichocki N."/>
            <person name="Clum A."/>
            <person name="Culley D."/>
            <person name="Crous P.W."/>
            <person name="Fauchery L."/>
            <person name="Girlanda M."/>
            <person name="Hayes R.D."/>
            <person name="Keri Z."/>
            <person name="LaButti K."/>
            <person name="Lipzen A."/>
            <person name="Lombard V."/>
            <person name="Magnuson J."/>
            <person name="Maillard F."/>
            <person name="Murat C."/>
            <person name="Nolan M."/>
            <person name="Ohm R.A."/>
            <person name="Pangilinan J."/>
            <person name="Pereira M.F."/>
            <person name="Perotto S."/>
            <person name="Peter M."/>
            <person name="Pfister S."/>
            <person name="Riley R."/>
            <person name="Sitrit Y."/>
            <person name="Stielow J.B."/>
            <person name="Szollosi G."/>
            <person name="Zifcakova L."/>
            <person name="Stursova M."/>
            <person name="Spatafora J.W."/>
            <person name="Tedersoo L."/>
            <person name="Vaario L.M."/>
            <person name="Yamada A."/>
            <person name="Yan M."/>
            <person name="Wang P."/>
            <person name="Xu J."/>
            <person name="Bruns T."/>
            <person name="Baldrian P."/>
            <person name="Vilgalys R."/>
            <person name="Dunand C."/>
            <person name="Henrissat B."/>
            <person name="Grigoriev I.V."/>
            <person name="Hibbett D."/>
            <person name="Nagy L.G."/>
            <person name="Martin F.M."/>
        </authorList>
    </citation>
    <scope>NUCLEOTIDE SEQUENCE</scope>
    <source>
        <strain evidence="2">Prilba</strain>
    </source>
</reference>
<dbReference type="EMBL" id="WHVB01000008">
    <property type="protein sequence ID" value="KAF8480426.1"/>
    <property type="molecule type" value="Genomic_DNA"/>
</dbReference>
<reference evidence="2" key="1">
    <citation type="submission" date="2019-10" db="EMBL/GenBank/DDBJ databases">
        <authorList>
            <consortium name="DOE Joint Genome Institute"/>
            <person name="Kuo A."/>
            <person name="Miyauchi S."/>
            <person name="Kiss E."/>
            <person name="Drula E."/>
            <person name="Kohler A."/>
            <person name="Sanchez-Garcia M."/>
            <person name="Andreopoulos B."/>
            <person name="Barry K.W."/>
            <person name="Bonito G."/>
            <person name="Buee M."/>
            <person name="Carver A."/>
            <person name="Chen C."/>
            <person name="Cichocki N."/>
            <person name="Clum A."/>
            <person name="Culley D."/>
            <person name="Crous P.W."/>
            <person name="Fauchery L."/>
            <person name="Girlanda M."/>
            <person name="Hayes R."/>
            <person name="Keri Z."/>
            <person name="LaButti K."/>
            <person name="Lipzen A."/>
            <person name="Lombard V."/>
            <person name="Magnuson J."/>
            <person name="Maillard F."/>
            <person name="Morin E."/>
            <person name="Murat C."/>
            <person name="Nolan M."/>
            <person name="Ohm R."/>
            <person name="Pangilinan J."/>
            <person name="Pereira M."/>
            <person name="Perotto S."/>
            <person name="Peter M."/>
            <person name="Riley R."/>
            <person name="Sitrit Y."/>
            <person name="Stielow B."/>
            <person name="Szollosi G."/>
            <person name="Zifcakova L."/>
            <person name="Stursova M."/>
            <person name="Spatafora J.W."/>
            <person name="Tedersoo L."/>
            <person name="Vaario L.-M."/>
            <person name="Yamada A."/>
            <person name="Yan M."/>
            <person name="Wang P."/>
            <person name="Xu J."/>
            <person name="Bruns T."/>
            <person name="Baldrian P."/>
            <person name="Vilgalys R."/>
            <person name="Henrissat B."/>
            <person name="Grigoriev I.V."/>
            <person name="Hibbett D."/>
            <person name="Nagy L.G."/>
            <person name="Martin F.M."/>
        </authorList>
    </citation>
    <scope>NUCLEOTIDE SEQUENCE</scope>
    <source>
        <strain evidence="2">Prilba</strain>
    </source>
</reference>
<dbReference type="InterPro" id="IPR037401">
    <property type="entry name" value="SnoaL-like"/>
</dbReference>
<comment type="caution">
    <text evidence="2">The sequence shown here is derived from an EMBL/GenBank/DDBJ whole genome shotgun (WGS) entry which is preliminary data.</text>
</comment>
<dbReference type="Proteomes" id="UP000759537">
    <property type="component" value="Unassembled WGS sequence"/>
</dbReference>